<accession>A0ABP8STE7</accession>
<keyword evidence="3" id="KW-1003">Cell membrane</keyword>
<keyword evidence="5 7" id="KW-1133">Transmembrane helix</keyword>
<comment type="subcellular location">
    <subcellularLocation>
        <location evidence="1 7">Cell membrane</location>
        <topology evidence="1 7">Multi-pass membrane protein</topology>
    </subcellularLocation>
</comment>
<keyword evidence="6 7" id="KW-0472">Membrane</keyword>
<evidence type="ECO:0000256" key="7">
    <source>
        <dbReference type="RuleBase" id="RU363032"/>
    </source>
</evidence>
<dbReference type="PROSITE" id="PS50928">
    <property type="entry name" value="ABC_TM1"/>
    <property type="match status" value="1"/>
</dbReference>
<evidence type="ECO:0000313" key="9">
    <source>
        <dbReference type="EMBL" id="GAA4573813.1"/>
    </source>
</evidence>
<protein>
    <submittedName>
        <fullName evidence="9">Sugar ABC transporter permease</fullName>
    </submittedName>
</protein>
<feature type="transmembrane region" description="Helical" evidence="7">
    <location>
        <begin position="29"/>
        <end position="55"/>
    </location>
</feature>
<feature type="transmembrane region" description="Helical" evidence="7">
    <location>
        <begin position="176"/>
        <end position="195"/>
    </location>
</feature>
<name>A0ABP8STE7_9ACTN</name>
<gene>
    <name evidence="9" type="ORF">GCM10023176_39540</name>
</gene>
<comment type="caution">
    <text evidence="9">The sequence shown here is derived from an EMBL/GenBank/DDBJ whole genome shotgun (WGS) entry which is preliminary data.</text>
</comment>
<dbReference type="SUPFAM" id="SSF161098">
    <property type="entry name" value="MetI-like"/>
    <property type="match status" value="1"/>
</dbReference>
<dbReference type="CDD" id="cd06261">
    <property type="entry name" value="TM_PBP2"/>
    <property type="match status" value="1"/>
</dbReference>
<feature type="transmembrane region" description="Helical" evidence="7">
    <location>
        <begin position="223"/>
        <end position="245"/>
    </location>
</feature>
<keyword evidence="2 7" id="KW-0813">Transport</keyword>
<comment type="similarity">
    <text evidence="7">Belongs to the binding-protein-dependent transport system permease family.</text>
</comment>
<keyword evidence="4 7" id="KW-0812">Transmembrane</keyword>
<dbReference type="InterPro" id="IPR051393">
    <property type="entry name" value="ABC_transporter_permease"/>
</dbReference>
<evidence type="ECO:0000259" key="8">
    <source>
        <dbReference type="PROSITE" id="PS50928"/>
    </source>
</evidence>
<evidence type="ECO:0000313" key="10">
    <source>
        <dbReference type="Proteomes" id="UP001500307"/>
    </source>
</evidence>
<dbReference type="EMBL" id="BAABGU010000022">
    <property type="protein sequence ID" value="GAA4573813.1"/>
    <property type="molecule type" value="Genomic_DNA"/>
</dbReference>
<dbReference type="Proteomes" id="UP001500307">
    <property type="component" value="Unassembled WGS sequence"/>
</dbReference>
<evidence type="ECO:0000256" key="3">
    <source>
        <dbReference type="ARBA" id="ARBA00022475"/>
    </source>
</evidence>
<organism evidence="9 10">
    <name type="scientific">Micromonospora coerulea</name>
    <dbReference type="NCBI Taxonomy" id="47856"/>
    <lineage>
        <taxon>Bacteria</taxon>
        <taxon>Bacillati</taxon>
        <taxon>Actinomycetota</taxon>
        <taxon>Actinomycetes</taxon>
        <taxon>Micromonosporales</taxon>
        <taxon>Micromonosporaceae</taxon>
        <taxon>Micromonospora</taxon>
    </lineage>
</organism>
<evidence type="ECO:0000256" key="5">
    <source>
        <dbReference type="ARBA" id="ARBA00022989"/>
    </source>
</evidence>
<evidence type="ECO:0000256" key="4">
    <source>
        <dbReference type="ARBA" id="ARBA00022692"/>
    </source>
</evidence>
<sequence>MAAPTSVAATRRMTAGGARRTRNWREIRAAYGFISLWIIGFLVFTLGPMIASFVLSFTDYNAIDSPQNVGLENYRQLAEDQKVAKALGNTLVYAAMYVPASMAVALALAMVLNRVGRASGFFRTVFYLPKMTPTVAVGALFLLLLNGQEGLLNRTLRLFGIDGPNWTTDSHWVKPGLVITTLWSVGGTVVIYLAALRQVPKDLYEAAELDGAGSWTKFRKVTIPMISGALFFTLIVQTIAALQMFNEAYTMFFGGQQNSTYSNEAALFYVIYLFQQAFRFLHMGYASALAWLLFVIIMIITAVQVRVSRRFVYYEGERD</sequence>
<feature type="transmembrane region" description="Helical" evidence="7">
    <location>
        <begin position="124"/>
        <end position="145"/>
    </location>
</feature>
<evidence type="ECO:0000256" key="6">
    <source>
        <dbReference type="ARBA" id="ARBA00023136"/>
    </source>
</evidence>
<dbReference type="Gene3D" id="1.10.3720.10">
    <property type="entry name" value="MetI-like"/>
    <property type="match status" value="1"/>
</dbReference>
<feature type="domain" description="ABC transmembrane type-1" evidence="8">
    <location>
        <begin position="87"/>
        <end position="304"/>
    </location>
</feature>
<feature type="transmembrane region" description="Helical" evidence="7">
    <location>
        <begin position="91"/>
        <end position="112"/>
    </location>
</feature>
<dbReference type="Pfam" id="PF00528">
    <property type="entry name" value="BPD_transp_1"/>
    <property type="match status" value="1"/>
</dbReference>
<dbReference type="PANTHER" id="PTHR30193:SF1">
    <property type="entry name" value="ABC TRANSPORTER PERMEASE PROTEIN YESP-RELATED"/>
    <property type="match status" value="1"/>
</dbReference>
<evidence type="ECO:0000256" key="1">
    <source>
        <dbReference type="ARBA" id="ARBA00004651"/>
    </source>
</evidence>
<dbReference type="InterPro" id="IPR000515">
    <property type="entry name" value="MetI-like"/>
</dbReference>
<evidence type="ECO:0000256" key="2">
    <source>
        <dbReference type="ARBA" id="ARBA00022448"/>
    </source>
</evidence>
<dbReference type="InterPro" id="IPR035906">
    <property type="entry name" value="MetI-like_sf"/>
</dbReference>
<dbReference type="RefSeq" id="WP_346121624.1">
    <property type="nucleotide sequence ID" value="NZ_BAABGU010000022.1"/>
</dbReference>
<proteinExistence type="inferred from homology"/>
<dbReference type="PANTHER" id="PTHR30193">
    <property type="entry name" value="ABC TRANSPORTER PERMEASE PROTEIN"/>
    <property type="match status" value="1"/>
</dbReference>
<reference evidence="10" key="1">
    <citation type="journal article" date="2019" name="Int. J. Syst. Evol. Microbiol.">
        <title>The Global Catalogue of Microorganisms (GCM) 10K type strain sequencing project: providing services to taxonomists for standard genome sequencing and annotation.</title>
        <authorList>
            <consortium name="The Broad Institute Genomics Platform"/>
            <consortium name="The Broad Institute Genome Sequencing Center for Infectious Disease"/>
            <person name="Wu L."/>
            <person name="Ma J."/>
        </authorList>
    </citation>
    <scope>NUCLEOTIDE SEQUENCE [LARGE SCALE GENOMIC DNA]</scope>
    <source>
        <strain evidence="10">JCM 3175</strain>
    </source>
</reference>
<keyword evidence="10" id="KW-1185">Reference proteome</keyword>
<feature type="transmembrane region" description="Helical" evidence="7">
    <location>
        <begin position="288"/>
        <end position="307"/>
    </location>
</feature>